<dbReference type="Pfam" id="PF00072">
    <property type="entry name" value="Response_reg"/>
    <property type="match status" value="1"/>
</dbReference>
<dbReference type="InterPro" id="IPR050469">
    <property type="entry name" value="Diguanylate_Cyclase"/>
</dbReference>
<dbReference type="PANTHER" id="PTHR45138:SF9">
    <property type="entry name" value="DIGUANYLATE CYCLASE DGCM-RELATED"/>
    <property type="match status" value="1"/>
</dbReference>
<gene>
    <name evidence="6" type="ORF">ABS311_11035</name>
</gene>
<keyword evidence="6" id="KW-0548">Nucleotidyltransferase</keyword>
<dbReference type="GO" id="GO:0052621">
    <property type="term" value="F:diguanylate cyclase activity"/>
    <property type="evidence" value="ECO:0007669"/>
    <property type="project" value="UniProtKB-EC"/>
</dbReference>
<evidence type="ECO:0000256" key="2">
    <source>
        <dbReference type="ARBA" id="ARBA00034247"/>
    </source>
</evidence>
<dbReference type="SUPFAM" id="SSF55073">
    <property type="entry name" value="Nucleotide cyclase"/>
    <property type="match status" value="1"/>
</dbReference>
<dbReference type="SMART" id="SM00448">
    <property type="entry name" value="REC"/>
    <property type="match status" value="1"/>
</dbReference>
<protein>
    <recommendedName>
        <fullName evidence="1">diguanylate cyclase</fullName>
        <ecNumber evidence="1">2.7.7.65</ecNumber>
    </recommendedName>
</protein>
<evidence type="ECO:0000256" key="1">
    <source>
        <dbReference type="ARBA" id="ARBA00012528"/>
    </source>
</evidence>
<dbReference type="PROSITE" id="PS50887">
    <property type="entry name" value="GGDEF"/>
    <property type="match status" value="1"/>
</dbReference>
<reference evidence="6 7" key="1">
    <citation type="submission" date="2024-06" db="EMBL/GenBank/DDBJ databases">
        <authorList>
            <person name="Chen R.Y."/>
        </authorList>
    </citation>
    <scope>NUCLEOTIDE SEQUENCE [LARGE SCALE GENOMIC DNA]</scope>
    <source>
        <strain evidence="6 7">D2</strain>
    </source>
</reference>
<keyword evidence="7" id="KW-1185">Reference proteome</keyword>
<dbReference type="PROSITE" id="PS50110">
    <property type="entry name" value="RESPONSE_REGULATORY"/>
    <property type="match status" value="1"/>
</dbReference>
<dbReference type="SUPFAM" id="SSF52172">
    <property type="entry name" value="CheY-like"/>
    <property type="match status" value="1"/>
</dbReference>
<feature type="domain" description="Response regulatory" evidence="4">
    <location>
        <begin position="4"/>
        <end position="120"/>
    </location>
</feature>
<dbReference type="InterPro" id="IPR011006">
    <property type="entry name" value="CheY-like_superfamily"/>
</dbReference>
<dbReference type="InterPro" id="IPR035965">
    <property type="entry name" value="PAS-like_dom_sf"/>
</dbReference>
<comment type="caution">
    <text evidence="6">The sequence shown here is derived from an EMBL/GenBank/DDBJ whole genome shotgun (WGS) entry which is preliminary data.</text>
</comment>
<dbReference type="EMBL" id="JBELOE010000211">
    <property type="protein sequence ID" value="MER2492414.1"/>
    <property type="molecule type" value="Genomic_DNA"/>
</dbReference>
<dbReference type="Gene3D" id="3.30.70.270">
    <property type="match status" value="1"/>
</dbReference>
<dbReference type="Proteomes" id="UP001467690">
    <property type="component" value="Unassembled WGS sequence"/>
</dbReference>
<proteinExistence type="predicted"/>
<comment type="catalytic activity">
    <reaction evidence="2">
        <text>2 GTP = 3',3'-c-di-GMP + 2 diphosphate</text>
        <dbReference type="Rhea" id="RHEA:24898"/>
        <dbReference type="ChEBI" id="CHEBI:33019"/>
        <dbReference type="ChEBI" id="CHEBI:37565"/>
        <dbReference type="ChEBI" id="CHEBI:58805"/>
        <dbReference type="EC" id="2.7.7.65"/>
    </reaction>
</comment>
<feature type="domain" description="GGDEF" evidence="5">
    <location>
        <begin position="292"/>
        <end position="422"/>
    </location>
</feature>
<dbReference type="CDD" id="cd01949">
    <property type="entry name" value="GGDEF"/>
    <property type="match status" value="1"/>
</dbReference>
<evidence type="ECO:0000259" key="4">
    <source>
        <dbReference type="PROSITE" id="PS50110"/>
    </source>
</evidence>
<dbReference type="CDD" id="cd00156">
    <property type="entry name" value="REC"/>
    <property type="match status" value="1"/>
</dbReference>
<dbReference type="NCBIfam" id="TIGR00254">
    <property type="entry name" value="GGDEF"/>
    <property type="match status" value="1"/>
</dbReference>
<dbReference type="PANTHER" id="PTHR45138">
    <property type="entry name" value="REGULATORY COMPONENTS OF SENSORY TRANSDUCTION SYSTEM"/>
    <property type="match status" value="1"/>
</dbReference>
<evidence type="ECO:0000313" key="7">
    <source>
        <dbReference type="Proteomes" id="UP001467690"/>
    </source>
</evidence>
<evidence type="ECO:0000259" key="5">
    <source>
        <dbReference type="PROSITE" id="PS50887"/>
    </source>
</evidence>
<dbReference type="InterPro" id="IPR029787">
    <property type="entry name" value="Nucleotide_cyclase"/>
</dbReference>
<dbReference type="InterPro" id="IPR000160">
    <property type="entry name" value="GGDEF_dom"/>
</dbReference>
<dbReference type="Pfam" id="PF00990">
    <property type="entry name" value="GGDEF"/>
    <property type="match status" value="1"/>
</dbReference>
<dbReference type="InterPro" id="IPR043128">
    <property type="entry name" value="Rev_trsase/Diguanyl_cyclase"/>
</dbReference>
<name>A0ABV1RHJ0_9ALTE</name>
<dbReference type="EC" id="2.7.7.65" evidence="1"/>
<evidence type="ECO:0000313" key="6">
    <source>
        <dbReference type="EMBL" id="MER2492414.1"/>
    </source>
</evidence>
<dbReference type="InterPro" id="IPR001789">
    <property type="entry name" value="Sig_transdc_resp-reg_receiver"/>
</dbReference>
<evidence type="ECO:0000256" key="3">
    <source>
        <dbReference type="PROSITE-ProRule" id="PRU00169"/>
    </source>
</evidence>
<feature type="modified residue" description="4-aspartylphosphate" evidence="3">
    <location>
        <position position="55"/>
    </location>
</feature>
<dbReference type="Gene3D" id="3.30.450.20">
    <property type="entry name" value="PAS domain"/>
    <property type="match status" value="1"/>
</dbReference>
<organism evidence="6 7">
    <name type="scientific">Catenovulum sediminis</name>
    <dbReference type="NCBI Taxonomy" id="1740262"/>
    <lineage>
        <taxon>Bacteria</taxon>
        <taxon>Pseudomonadati</taxon>
        <taxon>Pseudomonadota</taxon>
        <taxon>Gammaproteobacteria</taxon>
        <taxon>Alteromonadales</taxon>
        <taxon>Alteromonadaceae</taxon>
        <taxon>Catenovulum</taxon>
    </lineage>
</organism>
<dbReference type="SMART" id="SM00267">
    <property type="entry name" value="GGDEF"/>
    <property type="match status" value="1"/>
</dbReference>
<dbReference type="RefSeq" id="WP_350401933.1">
    <property type="nucleotide sequence ID" value="NZ_JBELOE010000211.1"/>
</dbReference>
<keyword evidence="6" id="KW-0808">Transferase</keyword>
<accession>A0ABV1RHJ0</accession>
<dbReference type="SUPFAM" id="SSF55785">
    <property type="entry name" value="PYP-like sensor domain (PAS domain)"/>
    <property type="match status" value="1"/>
</dbReference>
<keyword evidence="3" id="KW-0597">Phosphoprotein</keyword>
<sequence>MRNTILVIDDSETDRIIIERYLSQAQESFEVICYPEASSLEGILKMVHIDCVLIDFNMPNGNGLKCISAIKDISPYTGVILVTGFGDEKLASEAFKAGVDDYLSKKDFSQSRLTSIVSNVVSKKRIEREHHNANAELELLRTVVDNTPNLIMVCDPETSLFITFNLALNRFLQLPSEHIKSKSYFHVSQQFKSTDEWYEFVETVKKAGHYKFETELTRGDDTLVPFELDCCFSNVGEKSYLLFSGMDISRLKQVQHELLDLATKDPLTQLRNRRGLAEEFKRIYKSTARESGEVCLALFDIDDFKQVNDQHGHDVGDEVLVQFADVMRSLVRRPLDIIARAGGEEFIVIISDGDRDALVDIIRQIIKKAPNEISPKVTVSAGAICVKANNVELTFEKAFKIADENLYQSKHKGKNQANFSYDESI</sequence>
<dbReference type="Gene3D" id="3.40.50.2300">
    <property type="match status" value="1"/>
</dbReference>